<comment type="caution">
    <text evidence="1">The sequence shown here is derived from an EMBL/GenBank/DDBJ whole genome shotgun (WGS) entry which is preliminary data.</text>
</comment>
<gene>
    <name evidence="1" type="ORF">GGR21_000322</name>
</gene>
<dbReference type="RefSeq" id="WP_183305371.1">
    <property type="nucleotide sequence ID" value="NZ_JACIEP010000001.1"/>
</dbReference>
<reference evidence="1 2" key="1">
    <citation type="submission" date="2020-08" db="EMBL/GenBank/DDBJ databases">
        <title>Genomic Encyclopedia of Type Strains, Phase IV (KMG-IV): sequencing the most valuable type-strain genomes for metagenomic binning, comparative biology and taxonomic classification.</title>
        <authorList>
            <person name="Goeker M."/>
        </authorList>
    </citation>
    <scope>NUCLEOTIDE SEQUENCE [LARGE SCALE GENOMIC DNA]</scope>
    <source>
        <strain evidence="1 2">DSM 104969</strain>
    </source>
</reference>
<accession>A0A840CEM4</accession>
<dbReference type="AlphaFoldDB" id="A0A840CEM4"/>
<dbReference type="EMBL" id="JACIEP010000001">
    <property type="protein sequence ID" value="MBB4034437.1"/>
    <property type="molecule type" value="Genomic_DNA"/>
</dbReference>
<keyword evidence="2" id="KW-1185">Reference proteome</keyword>
<evidence type="ECO:0000313" key="2">
    <source>
        <dbReference type="Proteomes" id="UP000555103"/>
    </source>
</evidence>
<organism evidence="1 2">
    <name type="scientific">Dysgonomonas hofstadii</name>
    <dbReference type="NCBI Taxonomy" id="637886"/>
    <lineage>
        <taxon>Bacteria</taxon>
        <taxon>Pseudomonadati</taxon>
        <taxon>Bacteroidota</taxon>
        <taxon>Bacteroidia</taxon>
        <taxon>Bacteroidales</taxon>
        <taxon>Dysgonomonadaceae</taxon>
        <taxon>Dysgonomonas</taxon>
    </lineage>
</organism>
<evidence type="ECO:0000313" key="1">
    <source>
        <dbReference type="EMBL" id="MBB4034437.1"/>
    </source>
</evidence>
<sequence length="71" mass="8017">MSKYDYMPMKKKNNIYKASGLVGVDLCAYPDNINNIVGEHIGSPLQANKLKIVSGFLKKLQKCNFCNFFVN</sequence>
<dbReference type="Proteomes" id="UP000555103">
    <property type="component" value="Unassembled WGS sequence"/>
</dbReference>
<name>A0A840CEM4_9BACT</name>
<protein>
    <submittedName>
        <fullName evidence="1">Putative nucleotide-binding protein</fullName>
    </submittedName>
</protein>
<proteinExistence type="predicted"/>